<dbReference type="RefSeq" id="XP_024690875.1">
    <property type="nucleotide sequence ID" value="XM_024841949.1"/>
</dbReference>
<keyword evidence="1" id="KW-1133">Transmembrane helix</keyword>
<keyword evidence="3" id="KW-1185">Reference proteome</keyword>
<feature type="transmembrane region" description="Helical" evidence="1">
    <location>
        <begin position="121"/>
        <end position="143"/>
    </location>
</feature>
<dbReference type="OrthoDB" id="10559295at2759"/>
<evidence type="ECO:0000313" key="3">
    <source>
        <dbReference type="Proteomes" id="UP000234254"/>
    </source>
</evidence>
<dbReference type="AlphaFoldDB" id="A0A2I1CXE4"/>
<protein>
    <submittedName>
        <fullName evidence="2">Uncharacterized protein</fullName>
    </submittedName>
</protein>
<accession>A0A2I1CXE4</accession>
<gene>
    <name evidence="2" type="ORF">P168DRAFT_44294</name>
</gene>
<reference evidence="2" key="1">
    <citation type="submission" date="2016-12" db="EMBL/GenBank/DDBJ databases">
        <title>The genomes of Aspergillus section Nigri reveals drivers in fungal speciation.</title>
        <authorList>
            <consortium name="DOE Joint Genome Institute"/>
            <person name="Vesth T.C."/>
            <person name="Nybo J."/>
            <person name="Theobald S."/>
            <person name="Brandl J."/>
            <person name="Frisvad J.C."/>
            <person name="Nielsen K.F."/>
            <person name="Lyhne E.K."/>
            <person name="Kogle M.E."/>
            <person name="Kuo A."/>
            <person name="Riley R."/>
            <person name="Clum A."/>
            <person name="Nolan M."/>
            <person name="Lipzen A."/>
            <person name="Salamov A."/>
            <person name="Henrissat B."/>
            <person name="Wiebenga A."/>
            <person name="De vries R.P."/>
            <person name="Grigoriev I.V."/>
            <person name="Mortensen U.H."/>
            <person name="Andersen M.R."/>
            <person name="Baker S.E."/>
        </authorList>
    </citation>
    <scope>NUCLEOTIDE SEQUENCE</scope>
    <source>
        <strain evidence="2">IBT 28561</strain>
    </source>
</reference>
<evidence type="ECO:0000313" key="2">
    <source>
        <dbReference type="EMBL" id="PKY02281.1"/>
    </source>
</evidence>
<dbReference type="EMBL" id="MSFM01000010">
    <property type="protein sequence ID" value="PKY02281.1"/>
    <property type="molecule type" value="Genomic_DNA"/>
</dbReference>
<comment type="caution">
    <text evidence="2">The sequence shown here is derived from an EMBL/GenBank/DDBJ whole genome shotgun (WGS) entry which is preliminary data.</text>
</comment>
<sequence length="211" mass="23717">MTESLPGKKINHRPSAPVLTAAADPHLAAMPPSTCVCRVPSSFLLWNDPRWLTRDSDRMTHGLLVSLGSSREMQVCDEKRRWAVSAFLCFCHRSRHQDIDLGSTRLEWGGRRKGPTAIMRILLLTMAVYSPPCSSALSLLFWYGTDYLLVVATDVNQSRLMTNRGFHGRASGPIVALLCILQDASITRLQLGRGKGKRLDRRLFRQSLAWR</sequence>
<feature type="transmembrane region" description="Helical" evidence="1">
    <location>
        <begin position="170"/>
        <end position="191"/>
    </location>
</feature>
<proteinExistence type="predicted"/>
<dbReference type="VEuPathDB" id="FungiDB:P168DRAFT_44294"/>
<evidence type="ECO:0000256" key="1">
    <source>
        <dbReference type="SAM" id="Phobius"/>
    </source>
</evidence>
<organism evidence="2 3">
    <name type="scientific">Aspergillus campestris (strain IBT 28561)</name>
    <dbReference type="NCBI Taxonomy" id="1392248"/>
    <lineage>
        <taxon>Eukaryota</taxon>
        <taxon>Fungi</taxon>
        <taxon>Dikarya</taxon>
        <taxon>Ascomycota</taxon>
        <taxon>Pezizomycotina</taxon>
        <taxon>Eurotiomycetes</taxon>
        <taxon>Eurotiomycetidae</taxon>
        <taxon>Eurotiales</taxon>
        <taxon>Aspergillaceae</taxon>
        <taxon>Aspergillus</taxon>
        <taxon>Aspergillus subgen. Circumdati</taxon>
    </lineage>
</organism>
<dbReference type="Proteomes" id="UP000234254">
    <property type="component" value="Unassembled WGS sequence"/>
</dbReference>
<name>A0A2I1CXE4_ASPC2</name>
<keyword evidence="1" id="KW-0472">Membrane</keyword>
<dbReference type="GeneID" id="36549478"/>
<keyword evidence="1" id="KW-0812">Transmembrane</keyword>